<proteinExistence type="predicted"/>
<sequence length="182" mass="20141">MTDDGPRPGPGWYSRTEDGSVAWWDGSQWTAPAQPEHPGPPPAQAMQPVPGWYPTPDPAVERWWDGHRWTDDVRPAPARPHPPATGVDRATEVIRLERIRWAGVSWGSGPSGLSVAFGVVFVVMAMPIVLFALSARYWIMGVLMAVMAVTFLFGAAAFFVNAHFCRELERRRTTAPSPSSYR</sequence>
<feature type="transmembrane region" description="Helical" evidence="2">
    <location>
        <begin position="139"/>
        <end position="162"/>
    </location>
</feature>
<keyword evidence="2" id="KW-0812">Transmembrane</keyword>
<feature type="transmembrane region" description="Helical" evidence="2">
    <location>
        <begin position="113"/>
        <end position="133"/>
    </location>
</feature>
<dbReference type="Proteomes" id="UP000321720">
    <property type="component" value="Unassembled WGS sequence"/>
</dbReference>
<dbReference type="InterPro" id="IPR018929">
    <property type="entry name" value="DUF2510"/>
</dbReference>
<keyword evidence="5" id="KW-1185">Reference proteome</keyword>
<evidence type="ECO:0000259" key="3">
    <source>
        <dbReference type="Pfam" id="PF10708"/>
    </source>
</evidence>
<keyword evidence="2" id="KW-1133">Transmembrane helix</keyword>
<comment type="caution">
    <text evidence="4">The sequence shown here is derived from an EMBL/GenBank/DDBJ whole genome shotgun (WGS) entry which is preliminary data.</text>
</comment>
<name>A0A511J7V7_9CELL</name>
<keyword evidence="2" id="KW-0472">Membrane</keyword>
<organism evidence="4 5">
    <name type="scientific">Cellulomonas composti</name>
    <dbReference type="NCBI Taxonomy" id="266130"/>
    <lineage>
        <taxon>Bacteria</taxon>
        <taxon>Bacillati</taxon>
        <taxon>Actinomycetota</taxon>
        <taxon>Actinomycetes</taxon>
        <taxon>Micrococcales</taxon>
        <taxon>Cellulomonadaceae</taxon>
        <taxon>Cellulomonas</taxon>
    </lineage>
</organism>
<dbReference type="EMBL" id="BJWG01000002">
    <property type="protein sequence ID" value="GEL94086.1"/>
    <property type="molecule type" value="Genomic_DNA"/>
</dbReference>
<accession>A0A511J7V7</accession>
<evidence type="ECO:0000313" key="5">
    <source>
        <dbReference type="Proteomes" id="UP000321720"/>
    </source>
</evidence>
<dbReference type="RefSeq" id="WP_222593128.1">
    <property type="nucleotide sequence ID" value="NZ_BJWG01000002.1"/>
</dbReference>
<feature type="region of interest" description="Disordered" evidence="1">
    <location>
        <begin position="1"/>
        <end position="49"/>
    </location>
</feature>
<reference evidence="4 5" key="1">
    <citation type="submission" date="2019-07" db="EMBL/GenBank/DDBJ databases">
        <title>Whole genome shotgun sequence of Cellulomonas composti NBRC 100758.</title>
        <authorList>
            <person name="Hosoyama A."/>
            <person name="Uohara A."/>
            <person name="Ohji S."/>
            <person name="Ichikawa N."/>
        </authorList>
    </citation>
    <scope>NUCLEOTIDE SEQUENCE [LARGE SCALE GENOMIC DNA]</scope>
    <source>
        <strain evidence="4 5">NBRC 100758</strain>
    </source>
</reference>
<evidence type="ECO:0000313" key="4">
    <source>
        <dbReference type="EMBL" id="GEL94086.1"/>
    </source>
</evidence>
<dbReference type="Pfam" id="PF10708">
    <property type="entry name" value="DUF2510"/>
    <property type="match status" value="1"/>
</dbReference>
<evidence type="ECO:0000256" key="2">
    <source>
        <dbReference type="SAM" id="Phobius"/>
    </source>
</evidence>
<dbReference type="AlphaFoldDB" id="A0A511J7V7"/>
<evidence type="ECO:0000256" key="1">
    <source>
        <dbReference type="SAM" id="MobiDB-lite"/>
    </source>
</evidence>
<protein>
    <recommendedName>
        <fullName evidence="3">DUF2510 domain-containing protein</fullName>
    </recommendedName>
</protein>
<gene>
    <name evidence="4" type="ORF">CCO02nite_07440</name>
</gene>
<feature type="domain" description="DUF2510" evidence="3">
    <location>
        <begin position="50"/>
        <end position="81"/>
    </location>
</feature>